<evidence type="ECO:0000313" key="1">
    <source>
        <dbReference type="EMBL" id="CAL1294364.1"/>
    </source>
</evidence>
<comment type="caution">
    <text evidence="1">The sequence shown here is derived from an EMBL/GenBank/DDBJ whole genome shotgun (WGS) entry which is preliminary data.</text>
</comment>
<gene>
    <name evidence="1" type="ORF">LARSCL_LOCUS18665</name>
</gene>
<accession>A0AAV2BFZ4</accession>
<protein>
    <submittedName>
        <fullName evidence="1">Uncharacterized protein</fullName>
    </submittedName>
</protein>
<proteinExistence type="predicted"/>
<keyword evidence="2" id="KW-1185">Reference proteome</keyword>
<dbReference type="EMBL" id="CAXIEN010000343">
    <property type="protein sequence ID" value="CAL1294364.1"/>
    <property type="molecule type" value="Genomic_DNA"/>
</dbReference>
<reference evidence="1 2" key="1">
    <citation type="submission" date="2024-04" db="EMBL/GenBank/DDBJ databases">
        <authorList>
            <person name="Rising A."/>
            <person name="Reimegard J."/>
            <person name="Sonavane S."/>
            <person name="Akerstrom W."/>
            <person name="Nylinder S."/>
            <person name="Hedman E."/>
            <person name="Kallberg Y."/>
        </authorList>
    </citation>
    <scope>NUCLEOTIDE SEQUENCE [LARGE SCALE GENOMIC DNA]</scope>
</reference>
<dbReference type="Proteomes" id="UP001497382">
    <property type="component" value="Unassembled WGS sequence"/>
</dbReference>
<sequence length="173" mass="20157">MAEAETIENPNVVEIEEFARDMMEFVGNAYLSCPRRDTSCYSPFRIEMGETVLRFVSYFEHFLSVISKIVTKEMEERKMTLDEFAQILINNIAKDFPFLELIFICSIIGLISIDHFKMENIDTACKLIALCFGHFEERFQAEGGWPNFYLYCQTYLTVLSELIGDQRTPRDVL</sequence>
<dbReference type="AlphaFoldDB" id="A0AAV2BFZ4"/>
<organism evidence="1 2">
    <name type="scientific">Larinioides sclopetarius</name>
    <dbReference type="NCBI Taxonomy" id="280406"/>
    <lineage>
        <taxon>Eukaryota</taxon>
        <taxon>Metazoa</taxon>
        <taxon>Ecdysozoa</taxon>
        <taxon>Arthropoda</taxon>
        <taxon>Chelicerata</taxon>
        <taxon>Arachnida</taxon>
        <taxon>Araneae</taxon>
        <taxon>Araneomorphae</taxon>
        <taxon>Entelegynae</taxon>
        <taxon>Araneoidea</taxon>
        <taxon>Araneidae</taxon>
        <taxon>Larinioides</taxon>
    </lineage>
</organism>
<name>A0AAV2BFZ4_9ARAC</name>
<evidence type="ECO:0000313" key="2">
    <source>
        <dbReference type="Proteomes" id="UP001497382"/>
    </source>
</evidence>